<proteinExistence type="predicted"/>
<reference evidence="4 5" key="1">
    <citation type="submission" date="2023-05" db="EMBL/GenBank/DDBJ databases">
        <title>A 100% complete, gapless, phased diploid assembly of the Scenedesmus obliquus UTEX 3031 genome.</title>
        <authorList>
            <person name="Biondi T.C."/>
            <person name="Hanschen E.R."/>
            <person name="Kwon T."/>
            <person name="Eng W."/>
            <person name="Kruse C.P.S."/>
            <person name="Koehler S.I."/>
            <person name="Kunde Y."/>
            <person name="Gleasner C.D."/>
            <person name="You Mak K.T."/>
            <person name="Polle J."/>
            <person name="Hovde B.T."/>
            <person name="Starkenburg S.R."/>
        </authorList>
    </citation>
    <scope>NUCLEOTIDE SEQUENCE [LARGE SCALE GENOMIC DNA]</scope>
    <source>
        <strain evidence="4 5">DOE0152z</strain>
    </source>
</reference>
<keyword evidence="1" id="KW-0677">Repeat</keyword>
<protein>
    <submittedName>
        <fullName evidence="4">Uncharacterized protein</fullName>
    </submittedName>
</protein>
<sequence>MQCSSAKLAQHRSFVPSTTQHRATAAVRPASSRRRATVVRASSDNPARQVLSGLVSGIYKATSSFQEVDPSLPPLWKGLKKLDMSAVQAALRDGADPNTTNAAGDTPLLYIAREGHYKYPPSEIPALLIQSGANMEAKDSSGKTPLQVALLSGWQNIAELLIKSGASRGAVTADVKAAITCPDCKRIVATYNL</sequence>
<accession>A0ABY8U7Q8</accession>
<dbReference type="InterPro" id="IPR002110">
    <property type="entry name" value="Ankyrin_rpt"/>
</dbReference>
<dbReference type="Proteomes" id="UP001244341">
    <property type="component" value="Chromosome 8b"/>
</dbReference>
<organism evidence="4 5">
    <name type="scientific">Tetradesmus obliquus</name>
    <name type="common">Green alga</name>
    <name type="synonym">Acutodesmus obliquus</name>
    <dbReference type="NCBI Taxonomy" id="3088"/>
    <lineage>
        <taxon>Eukaryota</taxon>
        <taxon>Viridiplantae</taxon>
        <taxon>Chlorophyta</taxon>
        <taxon>core chlorophytes</taxon>
        <taxon>Chlorophyceae</taxon>
        <taxon>CS clade</taxon>
        <taxon>Sphaeropleales</taxon>
        <taxon>Scenedesmaceae</taxon>
        <taxon>Tetradesmus</taxon>
    </lineage>
</organism>
<dbReference type="InterPro" id="IPR036770">
    <property type="entry name" value="Ankyrin_rpt-contain_sf"/>
</dbReference>
<gene>
    <name evidence="4" type="ORF">OEZ85_014327</name>
</gene>
<name>A0ABY8U7Q8_TETOB</name>
<dbReference type="EMBL" id="CP126215">
    <property type="protein sequence ID" value="WIA17488.1"/>
    <property type="molecule type" value="Genomic_DNA"/>
</dbReference>
<feature type="region of interest" description="Disordered" evidence="3">
    <location>
        <begin position="1"/>
        <end position="43"/>
    </location>
</feature>
<evidence type="ECO:0000313" key="4">
    <source>
        <dbReference type="EMBL" id="WIA17488.1"/>
    </source>
</evidence>
<dbReference type="PANTHER" id="PTHR24171:SF9">
    <property type="entry name" value="ANKYRIN REPEAT DOMAIN-CONTAINING PROTEIN 39"/>
    <property type="match status" value="1"/>
</dbReference>
<dbReference type="PANTHER" id="PTHR24171">
    <property type="entry name" value="ANKYRIN REPEAT DOMAIN-CONTAINING PROTEIN 39-RELATED"/>
    <property type="match status" value="1"/>
</dbReference>
<keyword evidence="5" id="KW-1185">Reference proteome</keyword>
<evidence type="ECO:0000256" key="1">
    <source>
        <dbReference type="ARBA" id="ARBA00022737"/>
    </source>
</evidence>
<evidence type="ECO:0000256" key="3">
    <source>
        <dbReference type="SAM" id="MobiDB-lite"/>
    </source>
</evidence>
<evidence type="ECO:0000313" key="5">
    <source>
        <dbReference type="Proteomes" id="UP001244341"/>
    </source>
</evidence>
<keyword evidence="2" id="KW-0040">ANK repeat</keyword>
<dbReference type="SUPFAM" id="SSF48403">
    <property type="entry name" value="Ankyrin repeat"/>
    <property type="match status" value="1"/>
</dbReference>
<dbReference type="Pfam" id="PF12796">
    <property type="entry name" value="Ank_2"/>
    <property type="match status" value="1"/>
</dbReference>
<evidence type="ECO:0000256" key="2">
    <source>
        <dbReference type="ARBA" id="ARBA00023043"/>
    </source>
</evidence>
<dbReference type="Gene3D" id="1.25.40.20">
    <property type="entry name" value="Ankyrin repeat-containing domain"/>
    <property type="match status" value="1"/>
</dbReference>